<keyword evidence="3" id="KW-1185">Reference proteome</keyword>
<feature type="region of interest" description="Disordered" evidence="1">
    <location>
        <begin position="166"/>
        <end position="197"/>
    </location>
</feature>
<protein>
    <submittedName>
        <fullName evidence="2">Uncharacterized protein</fullName>
    </submittedName>
</protein>
<organism evidence="2 3">
    <name type="scientific">Oculimacula yallundae</name>
    <dbReference type="NCBI Taxonomy" id="86028"/>
    <lineage>
        <taxon>Eukaryota</taxon>
        <taxon>Fungi</taxon>
        <taxon>Dikarya</taxon>
        <taxon>Ascomycota</taxon>
        <taxon>Pezizomycotina</taxon>
        <taxon>Leotiomycetes</taxon>
        <taxon>Helotiales</taxon>
        <taxon>Ploettnerulaceae</taxon>
        <taxon>Oculimacula</taxon>
    </lineage>
</organism>
<reference evidence="2 3" key="1">
    <citation type="journal article" date="2024" name="Commun. Biol.">
        <title>Comparative genomic analysis of thermophilic fungi reveals convergent evolutionary adaptations and gene losses.</title>
        <authorList>
            <person name="Steindorff A.S."/>
            <person name="Aguilar-Pontes M.V."/>
            <person name="Robinson A.J."/>
            <person name="Andreopoulos B."/>
            <person name="LaButti K."/>
            <person name="Kuo A."/>
            <person name="Mondo S."/>
            <person name="Riley R."/>
            <person name="Otillar R."/>
            <person name="Haridas S."/>
            <person name="Lipzen A."/>
            <person name="Grimwood J."/>
            <person name="Schmutz J."/>
            <person name="Clum A."/>
            <person name="Reid I.D."/>
            <person name="Moisan M.C."/>
            <person name="Butler G."/>
            <person name="Nguyen T.T.M."/>
            <person name="Dewar K."/>
            <person name="Conant G."/>
            <person name="Drula E."/>
            <person name="Henrissat B."/>
            <person name="Hansel C."/>
            <person name="Singer S."/>
            <person name="Hutchinson M.I."/>
            <person name="de Vries R.P."/>
            <person name="Natvig D.O."/>
            <person name="Powell A.J."/>
            <person name="Tsang A."/>
            <person name="Grigoriev I.V."/>
        </authorList>
    </citation>
    <scope>NUCLEOTIDE SEQUENCE [LARGE SCALE GENOMIC DNA]</scope>
    <source>
        <strain evidence="2 3">CBS 494.80</strain>
    </source>
</reference>
<evidence type="ECO:0000313" key="2">
    <source>
        <dbReference type="EMBL" id="KAL2067630.1"/>
    </source>
</evidence>
<name>A0ABR4CD06_9HELO</name>
<dbReference type="EMBL" id="JAZHXI010000009">
    <property type="protein sequence ID" value="KAL2067630.1"/>
    <property type="molecule type" value="Genomic_DNA"/>
</dbReference>
<evidence type="ECO:0000313" key="3">
    <source>
        <dbReference type="Proteomes" id="UP001595075"/>
    </source>
</evidence>
<proteinExistence type="predicted"/>
<dbReference type="PANTHER" id="PTHR40640">
    <property type="entry name" value="ANCHORED GLYCOPROTEIN, PUTATIVE (AFU_ORTHOLOGUE AFUA_8G04860)-RELATED"/>
    <property type="match status" value="1"/>
</dbReference>
<feature type="compositionally biased region" description="Polar residues" evidence="1">
    <location>
        <begin position="167"/>
        <end position="197"/>
    </location>
</feature>
<accession>A0ABR4CD06</accession>
<sequence length="197" mass="20602">MFSLHLLFVTFVSGDTVVNLLLGDSSIGESDIRFRGKLDGSIIGVDPTATTYDVVCAVTGPIAFPFTTPACVGGDHVTITQGPSTMILSQLFEDASTSRNYRENCTFSNTDTVTCSILNTIAEVSIVGGHTITQTSTYTDSRINASPTNGPLYFLVTITAGLEKLTSGPTRSTPTVSANASQMSGSAVESQKTADGV</sequence>
<dbReference type="Proteomes" id="UP001595075">
    <property type="component" value="Unassembled WGS sequence"/>
</dbReference>
<gene>
    <name evidence="2" type="ORF">VTL71DRAFT_15726</name>
</gene>
<evidence type="ECO:0000256" key="1">
    <source>
        <dbReference type="SAM" id="MobiDB-lite"/>
    </source>
</evidence>
<dbReference type="PANTHER" id="PTHR40640:SF1">
    <property type="entry name" value="ANCHORED GLYCOPROTEIN, PUTATIVE (AFU_ORTHOLOGUE AFUA_8G04860)-RELATED"/>
    <property type="match status" value="1"/>
</dbReference>
<comment type="caution">
    <text evidence="2">The sequence shown here is derived from an EMBL/GenBank/DDBJ whole genome shotgun (WGS) entry which is preliminary data.</text>
</comment>